<dbReference type="InterPro" id="IPR050242">
    <property type="entry name" value="JAMM_MPN+_peptidase_M67A"/>
</dbReference>
<evidence type="ECO:0000259" key="1">
    <source>
        <dbReference type="PROSITE" id="PS50249"/>
    </source>
</evidence>
<dbReference type="InterPro" id="IPR000555">
    <property type="entry name" value="JAMM/MPN+_dom"/>
</dbReference>
<name>A0A8H7QM53_9FUNG</name>
<organism evidence="2 3">
    <name type="scientific">Mucor saturninus</name>
    <dbReference type="NCBI Taxonomy" id="64648"/>
    <lineage>
        <taxon>Eukaryota</taxon>
        <taxon>Fungi</taxon>
        <taxon>Fungi incertae sedis</taxon>
        <taxon>Mucoromycota</taxon>
        <taxon>Mucoromycotina</taxon>
        <taxon>Mucoromycetes</taxon>
        <taxon>Mucorales</taxon>
        <taxon>Mucorineae</taxon>
        <taxon>Mucoraceae</taxon>
        <taxon>Mucor</taxon>
    </lineage>
</organism>
<dbReference type="InterPro" id="IPR037518">
    <property type="entry name" value="MPN"/>
</dbReference>
<comment type="caution">
    <text evidence="2">The sequence shown here is derived from an EMBL/GenBank/DDBJ whole genome shotgun (WGS) entry which is preliminary data.</text>
</comment>
<dbReference type="PANTHER" id="PTHR10410">
    <property type="entry name" value="EUKARYOTIC TRANSLATION INITIATION FACTOR 3 -RELATED"/>
    <property type="match status" value="1"/>
</dbReference>
<dbReference type="OrthoDB" id="446074at2759"/>
<dbReference type="SUPFAM" id="SSF102712">
    <property type="entry name" value="JAB1/MPN domain"/>
    <property type="match status" value="1"/>
</dbReference>
<dbReference type="AlphaFoldDB" id="A0A8H7QM53"/>
<protein>
    <recommendedName>
        <fullName evidence="1">MPN domain-containing protein</fullName>
    </recommendedName>
</protein>
<dbReference type="PROSITE" id="PS50249">
    <property type="entry name" value="MPN"/>
    <property type="match status" value="1"/>
</dbReference>
<evidence type="ECO:0000313" key="3">
    <source>
        <dbReference type="Proteomes" id="UP000603453"/>
    </source>
</evidence>
<dbReference type="GO" id="GO:0008237">
    <property type="term" value="F:metallopeptidase activity"/>
    <property type="evidence" value="ECO:0007669"/>
    <property type="project" value="InterPro"/>
</dbReference>
<feature type="domain" description="MPN" evidence="1">
    <location>
        <begin position="5"/>
        <end position="158"/>
    </location>
</feature>
<proteinExistence type="predicted"/>
<dbReference type="EMBL" id="JAEPRD010000206">
    <property type="protein sequence ID" value="KAG2194086.1"/>
    <property type="molecule type" value="Genomic_DNA"/>
</dbReference>
<dbReference type="SMART" id="SM00232">
    <property type="entry name" value="JAB_MPN"/>
    <property type="match status" value="1"/>
</dbReference>
<sequence>MLNQVNLPANIYHLILSHAYSTENEEIIGMLIGYWETIPSKNPYNPSKEVAQVKHISFLTRIDKRKDRVEIAPECLHLAVLEAEEFSESTGTPMGVIGWYHSHPHITVFPSHVADVRTQLSQQMMDDRFFGIIVSCFDTHTDNTEKLQITCFQSEEKNGTPIKLNIPLLIVPTPSILHDLYAKLPQHMHDEHKKEYIASNGHIRYDLRFAKSDQQEKSLPNVMTQLYNAGVYGQLTTSLIDQMVIPATHALDLKAIALDKEIQHLLSTTSSQDLIELEQL</sequence>
<dbReference type="Pfam" id="PF01398">
    <property type="entry name" value="JAB"/>
    <property type="match status" value="1"/>
</dbReference>
<dbReference type="Proteomes" id="UP000603453">
    <property type="component" value="Unassembled WGS sequence"/>
</dbReference>
<reference evidence="2" key="1">
    <citation type="submission" date="2020-12" db="EMBL/GenBank/DDBJ databases">
        <title>Metabolic potential, ecology and presence of endohyphal bacteria is reflected in genomic diversity of Mucoromycotina.</title>
        <authorList>
            <person name="Muszewska A."/>
            <person name="Okrasinska A."/>
            <person name="Steczkiewicz K."/>
            <person name="Drgas O."/>
            <person name="Orlowska M."/>
            <person name="Perlinska-Lenart U."/>
            <person name="Aleksandrzak-Piekarczyk T."/>
            <person name="Szatraj K."/>
            <person name="Zielenkiewicz U."/>
            <person name="Pilsyk S."/>
            <person name="Malc E."/>
            <person name="Mieczkowski P."/>
            <person name="Kruszewska J.S."/>
            <person name="Biernat P."/>
            <person name="Pawlowska J."/>
        </authorList>
    </citation>
    <scope>NUCLEOTIDE SEQUENCE</scope>
    <source>
        <strain evidence="2">WA0000017839</strain>
    </source>
</reference>
<dbReference type="Gene3D" id="3.40.140.10">
    <property type="entry name" value="Cytidine Deaminase, domain 2"/>
    <property type="match status" value="1"/>
</dbReference>
<gene>
    <name evidence="2" type="ORF">INT47_011754</name>
</gene>
<keyword evidence="3" id="KW-1185">Reference proteome</keyword>
<accession>A0A8H7QM53</accession>
<evidence type="ECO:0000313" key="2">
    <source>
        <dbReference type="EMBL" id="KAG2194086.1"/>
    </source>
</evidence>